<dbReference type="PROSITE" id="PS50126">
    <property type="entry name" value="S1"/>
    <property type="match status" value="1"/>
</dbReference>
<dbReference type="GO" id="GO:0005840">
    <property type="term" value="C:ribosome"/>
    <property type="evidence" value="ECO:0007669"/>
    <property type="project" value="UniProtKB-KW"/>
</dbReference>
<keyword evidence="3" id="KW-1185">Reference proteome</keyword>
<dbReference type="Proteomes" id="UP000229707">
    <property type="component" value="Unassembled WGS sequence"/>
</dbReference>
<proteinExistence type="predicted"/>
<gene>
    <name evidence="2" type="primary">rpsA</name>
    <name evidence="2" type="ORF">MAGCAS_171</name>
</gene>
<feature type="domain" description="S1 motif" evidence="1">
    <location>
        <begin position="347"/>
        <end position="415"/>
    </location>
</feature>
<evidence type="ECO:0000313" key="3">
    <source>
        <dbReference type="Proteomes" id="UP000229707"/>
    </source>
</evidence>
<dbReference type="Gene3D" id="2.40.50.140">
    <property type="entry name" value="Nucleic acid-binding proteins"/>
    <property type="match status" value="1"/>
</dbReference>
<evidence type="ECO:0000259" key="1">
    <source>
        <dbReference type="PROSITE" id="PS50126"/>
    </source>
</evidence>
<accession>A0ABX4MEW7</accession>
<protein>
    <submittedName>
        <fullName evidence="2">30S ribosomal protein S1</fullName>
    </submittedName>
</protein>
<organism evidence="2 3">
    <name type="scientific">Candidatus Hodgkinia cicadicola</name>
    <dbReference type="NCBI Taxonomy" id="573658"/>
    <lineage>
        <taxon>Bacteria</taxon>
        <taxon>Pseudomonadati</taxon>
        <taxon>Pseudomonadota</taxon>
        <taxon>Alphaproteobacteria</taxon>
        <taxon>Hyphomicrobiales</taxon>
        <taxon>Candidatus Hodgkinia</taxon>
    </lineage>
</organism>
<dbReference type="SUPFAM" id="SSF50249">
    <property type="entry name" value="Nucleic acid-binding proteins"/>
    <property type="match status" value="1"/>
</dbReference>
<keyword evidence="2" id="KW-0689">Ribosomal protein</keyword>
<dbReference type="InterPro" id="IPR012340">
    <property type="entry name" value="NA-bd_OB-fold"/>
</dbReference>
<dbReference type="SMART" id="SM00316">
    <property type="entry name" value="S1"/>
    <property type="match status" value="3"/>
</dbReference>
<sequence length="427" mass="49093">MASCIKLTTNVCKMELAKNLIEGGIVKGNIIRKNNNFMIIDIGFRSNVRLYKNDVWNYNSFKTNQQIDIRIEEFDSKNGETLVSRRGLDIEESWNMLQQAYNNNLLISGQIVANVIEGYMVKVFGLLALLPFNSSDKDINEELNRSDRYKIDKIDKKENFITLKQQDDDQETETKQNMDIILNKGDLIWGIVNKITDTKIYVDLGWKDGVVDLNGIEWYEMLRLLWNVVSGNLILTKYSGKSEIKDILLLKWCGSDYTGYNVPILGVVLSINNYYFNVRLLKSSNEYVLNSIINVRNTNELQFRTDIRCRDVVKLVPNTINILEKKICLNLDLEGTKCFNFIKINEGRPIWGLISKIKSNSVVVSLPQGLYGELNYSIRSFGNISSWFKLSCGRRINVRICDYDPVANKISLALSRINKNSLIIIEE</sequence>
<name>A0ABX4MEW7_9HYPH</name>
<comment type="caution">
    <text evidence="2">The sequence shown here is derived from an EMBL/GenBank/DDBJ whole genome shotgun (WGS) entry which is preliminary data.</text>
</comment>
<keyword evidence="2" id="KW-0687">Ribonucleoprotein</keyword>
<dbReference type="EMBL" id="NXGL01000030">
    <property type="protein sequence ID" value="PIM94971.1"/>
    <property type="molecule type" value="Genomic_DNA"/>
</dbReference>
<evidence type="ECO:0000313" key="2">
    <source>
        <dbReference type="EMBL" id="PIM94971.1"/>
    </source>
</evidence>
<reference evidence="2" key="1">
    <citation type="submission" date="2017-09" db="EMBL/GenBank/DDBJ databases">
        <authorList>
            <person name="Campbell M.A."/>
            <person name="Lukasik P."/>
            <person name="Simon C."/>
            <person name="McCutcheon J.P."/>
        </authorList>
    </citation>
    <scope>NUCLEOTIDE SEQUENCE [LARGE SCALE GENOMIC DNA]</scope>
    <source>
        <strain evidence="2">MAGCAS</strain>
    </source>
</reference>
<dbReference type="InterPro" id="IPR003029">
    <property type="entry name" value="S1_domain"/>
</dbReference>